<feature type="region of interest" description="Disordered" evidence="7">
    <location>
        <begin position="1473"/>
        <end position="1492"/>
    </location>
</feature>
<comment type="pathway">
    <text evidence="2">Amino-acid degradation; L-leucine degradation; (S)-3-hydroxy-3-methylglutaryl-CoA from 3-isovaleryl-CoA: step 2/3.</text>
</comment>
<evidence type="ECO:0000313" key="11">
    <source>
        <dbReference type="EMBL" id="KAF8678934.1"/>
    </source>
</evidence>
<dbReference type="PANTHER" id="PTHR22855:SF13">
    <property type="entry name" value="METHYLCROTONOYL-COA CARBOXYLASE BETA CHAIN, MITOCHONDRIAL"/>
    <property type="match status" value="1"/>
</dbReference>
<dbReference type="GO" id="GO:0005739">
    <property type="term" value="C:mitochondrion"/>
    <property type="evidence" value="ECO:0007669"/>
    <property type="project" value="TreeGrafter"/>
</dbReference>
<dbReference type="InterPro" id="IPR045190">
    <property type="entry name" value="MCCB/AccD1-like"/>
</dbReference>
<feature type="compositionally biased region" description="Polar residues" evidence="7">
    <location>
        <begin position="726"/>
        <end position="735"/>
    </location>
</feature>
<dbReference type="SUPFAM" id="SSF52096">
    <property type="entry name" value="ClpP/crotonase"/>
    <property type="match status" value="2"/>
</dbReference>
<dbReference type="SMART" id="SM00220">
    <property type="entry name" value="S_TKc"/>
    <property type="match status" value="1"/>
</dbReference>
<comment type="similarity">
    <text evidence="1">Belongs to the AccD/PCCB family.</text>
</comment>
<evidence type="ECO:0000256" key="1">
    <source>
        <dbReference type="ARBA" id="ARBA00006102"/>
    </source>
</evidence>
<comment type="caution">
    <text evidence="11">The sequence shown here is derived from an EMBL/GenBank/DDBJ whole genome shotgun (WGS) entry which is preliminary data.</text>
</comment>
<gene>
    <name evidence="11" type="ORF">RHS04_05101</name>
</gene>
<dbReference type="Gene3D" id="1.10.510.10">
    <property type="entry name" value="Transferase(Phosphotransferase) domain 1"/>
    <property type="match status" value="2"/>
</dbReference>
<dbReference type="PROSITE" id="PS50011">
    <property type="entry name" value="PROTEIN_KINASE_DOM"/>
    <property type="match status" value="2"/>
</dbReference>
<feature type="domain" description="CoA carboxyltransferase N-terminal" evidence="9">
    <location>
        <begin position="50"/>
        <end position="306"/>
    </location>
</feature>
<dbReference type="GO" id="GO:1905202">
    <property type="term" value="C:methylcrotonoyl-CoA carboxylase complex"/>
    <property type="evidence" value="ECO:0007669"/>
    <property type="project" value="TreeGrafter"/>
</dbReference>
<dbReference type="GO" id="GO:0005524">
    <property type="term" value="F:ATP binding"/>
    <property type="evidence" value="ECO:0007669"/>
    <property type="project" value="InterPro"/>
</dbReference>
<dbReference type="PANTHER" id="PTHR22855">
    <property type="entry name" value="ACETYL, PROPIONYL, PYRUVATE, AND GLUTACONYL CARBOXYLASE-RELATED"/>
    <property type="match status" value="1"/>
</dbReference>
<dbReference type="Gene3D" id="3.90.226.10">
    <property type="entry name" value="2-enoyl-CoA Hydratase, Chain A, domain 1"/>
    <property type="match status" value="2"/>
</dbReference>
<comment type="catalytic activity">
    <reaction evidence="6">
        <text>3-methylbut-2-enoyl-CoA + hydrogencarbonate + ATP = 3-methyl-(2E)-glutaconyl-CoA + ADP + phosphate + H(+)</text>
        <dbReference type="Rhea" id="RHEA:13589"/>
        <dbReference type="ChEBI" id="CHEBI:15378"/>
        <dbReference type="ChEBI" id="CHEBI:17544"/>
        <dbReference type="ChEBI" id="CHEBI:30616"/>
        <dbReference type="ChEBI" id="CHEBI:43474"/>
        <dbReference type="ChEBI" id="CHEBI:57344"/>
        <dbReference type="ChEBI" id="CHEBI:57346"/>
        <dbReference type="ChEBI" id="CHEBI:456216"/>
        <dbReference type="EC" id="6.4.1.4"/>
    </reaction>
</comment>
<evidence type="ECO:0000313" key="12">
    <source>
        <dbReference type="Proteomes" id="UP000650582"/>
    </source>
</evidence>
<feature type="region of interest" description="Disordered" evidence="7">
    <location>
        <begin position="716"/>
        <end position="735"/>
    </location>
</feature>
<dbReference type="EC" id="6.4.1.4" evidence="3"/>
<dbReference type="PROSITE" id="PS50989">
    <property type="entry name" value="COA_CT_CTER"/>
    <property type="match status" value="1"/>
</dbReference>
<protein>
    <recommendedName>
        <fullName evidence="3">methylcrotonoyl-CoA carboxylase</fullName>
        <ecNumber evidence="3">6.4.1.4</ecNumber>
    </recommendedName>
    <alternativeName>
        <fullName evidence="5">3-methylcrotonyl-CoA carboxylase 2</fullName>
    </alternativeName>
    <alternativeName>
        <fullName evidence="4">3-methylcrotonyl-CoA:carbon dioxide ligase subunit beta</fullName>
    </alternativeName>
</protein>
<keyword evidence="11" id="KW-0808">Transferase</keyword>
<dbReference type="InterPro" id="IPR029045">
    <property type="entry name" value="ClpP/crotonase-like_dom_sf"/>
</dbReference>
<evidence type="ECO:0000256" key="3">
    <source>
        <dbReference type="ARBA" id="ARBA00026116"/>
    </source>
</evidence>
<organism evidence="11 12">
    <name type="scientific">Rhizoctonia solani</name>
    <dbReference type="NCBI Taxonomy" id="456999"/>
    <lineage>
        <taxon>Eukaryota</taxon>
        <taxon>Fungi</taxon>
        <taxon>Dikarya</taxon>
        <taxon>Basidiomycota</taxon>
        <taxon>Agaricomycotina</taxon>
        <taxon>Agaricomycetes</taxon>
        <taxon>Cantharellales</taxon>
        <taxon>Ceratobasidiaceae</taxon>
        <taxon>Rhizoctonia</taxon>
    </lineage>
</organism>
<dbReference type="PROSITE" id="PS00108">
    <property type="entry name" value="PROTEIN_KINASE_ST"/>
    <property type="match status" value="1"/>
</dbReference>
<evidence type="ECO:0000256" key="6">
    <source>
        <dbReference type="ARBA" id="ARBA00052347"/>
    </source>
</evidence>
<dbReference type="SUPFAM" id="SSF56112">
    <property type="entry name" value="Protein kinase-like (PK-like)"/>
    <property type="match status" value="2"/>
</dbReference>
<dbReference type="FunFam" id="3.90.226.10:FF:000046">
    <property type="entry name" value="Geranyl-CoA carboxylase beta subunit"/>
    <property type="match status" value="1"/>
</dbReference>
<dbReference type="InterPro" id="IPR008271">
    <property type="entry name" value="Ser/Thr_kinase_AS"/>
</dbReference>
<dbReference type="InterPro" id="IPR000719">
    <property type="entry name" value="Prot_kinase_dom"/>
</dbReference>
<reference evidence="11" key="1">
    <citation type="submission" date="2020-09" db="EMBL/GenBank/DDBJ databases">
        <title>Comparative genome analyses of four rice-infecting Rhizoctonia solani isolates reveal extensive enrichment of homogalacturonan modification genes.</title>
        <authorList>
            <person name="Lee D.-Y."/>
            <person name="Jeon J."/>
            <person name="Kim K.-T."/>
            <person name="Cheong K."/>
            <person name="Song H."/>
            <person name="Choi G."/>
            <person name="Ko J."/>
            <person name="Opiyo S.O."/>
            <person name="Zuo S."/>
            <person name="Madhav S."/>
            <person name="Lee Y.-H."/>
            <person name="Wang G.-L."/>
        </authorList>
    </citation>
    <scope>NUCLEOTIDE SEQUENCE</scope>
    <source>
        <strain evidence="11">AG1-IA YN-7</strain>
    </source>
</reference>
<dbReference type="GO" id="GO:0004485">
    <property type="term" value="F:methylcrotonoyl-CoA carboxylase activity"/>
    <property type="evidence" value="ECO:0007669"/>
    <property type="project" value="UniProtKB-EC"/>
</dbReference>
<dbReference type="InterPro" id="IPR011762">
    <property type="entry name" value="COA_CT_N"/>
</dbReference>
<evidence type="ECO:0000259" key="10">
    <source>
        <dbReference type="PROSITE" id="PS50989"/>
    </source>
</evidence>
<evidence type="ECO:0000259" key="8">
    <source>
        <dbReference type="PROSITE" id="PS50011"/>
    </source>
</evidence>
<dbReference type="Pfam" id="PF07714">
    <property type="entry name" value="PK_Tyr_Ser-Thr"/>
    <property type="match status" value="1"/>
</dbReference>
<dbReference type="UniPathway" id="UPA00363">
    <property type="reaction ID" value="UER00861"/>
</dbReference>
<feature type="domain" description="Protein kinase" evidence="8">
    <location>
        <begin position="1199"/>
        <end position="1468"/>
    </location>
</feature>
<dbReference type="InterPro" id="IPR011009">
    <property type="entry name" value="Kinase-like_dom_sf"/>
</dbReference>
<dbReference type="FunFam" id="3.90.226.10:FF:000004">
    <property type="entry name" value="Methylcrotonoyl-CoA carboxylase beta chain"/>
    <property type="match status" value="1"/>
</dbReference>
<dbReference type="GO" id="GO:0006552">
    <property type="term" value="P:L-leucine catabolic process"/>
    <property type="evidence" value="ECO:0007669"/>
    <property type="project" value="UniProtKB-UniPathway"/>
</dbReference>
<dbReference type="GO" id="GO:0004672">
    <property type="term" value="F:protein kinase activity"/>
    <property type="evidence" value="ECO:0007669"/>
    <property type="project" value="InterPro"/>
</dbReference>
<dbReference type="InterPro" id="IPR034733">
    <property type="entry name" value="AcCoA_carboxyl_beta"/>
</dbReference>
<dbReference type="EMBL" id="JACYCC010000038">
    <property type="protein sequence ID" value="KAF8678934.1"/>
    <property type="molecule type" value="Genomic_DNA"/>
</dbReference>
<evidence type="ECO:0000259" key="9">
    <source>
        <dbReference type="PROSITE" id="PS50980"/>
    </source>
</evidence>
<sequence length="1504" mass="165729">MLRLSRFVRAGRTPALPTSHIVRRSVHDASRLPSLLSTTSPDFVEKAEAMDALVSKYEELVGAAREGGGAKAQERMRSKGKKTPRERIALLLDPHSPFLELSSLAAYDLYDNSVPGAGIITGIGRINGRECVIVCNDATVKGGSYFPMTVKKHLRAQEIAMQNGLPCVYLVESGGAALPHQASVFPDREHFGRIFYNMAQMSRMGIPQISVVHGISVAGGAYVPAMADENIIVRQQGRIFLAGPPLVKAATGEVVDDETLGGGDMHSSESGVTDHLARDDAHAIEIARACIADLGNGGWVANPPLKVPEEPLYSARDLHGIVGTDVRQGFDMRDVIARIVDGSSFREFKKEYGPTILTGFAHIHGYPVGIIANNGILFSPSALKATHFIELCSQRKIPLLFLVNVTGYMVGSKAERGGIAKDGAKMVRAVACVDVPKLTVIVGGSFGAGNYGMCGRAYSPRFLWMWPNAKVSVMGSGQLSEVMATVSKDPAQHASLKAEIEDQSTSLYATSRLWDDGIIRPQDTRDVVGLGLALAARERRPSSNSAQSGTAEGAFGVFRILYPRALRADNLSISSDGLRLGLFTQCILALIAVPGLPGQQRFRQVHRRSRDILDRIQDMYREPGLESVLLDVDNTLSRVIEALRQWESLSPYQAIVDEGKIATCLEVELRALGECDIHHVLGFEREWAKNYIRAKELDDRDLEEKLLRIAEESPEPAIENPEPMGVQSSVPSTSTAMGRLARDGFTRSRITQRHLDASSSGENFLKGLEALTKEVHDSITTVAQHQPLLNAHQLSPIVAPLMDELLSIRDKPLGEQTDSPMLQVTHVPFVTISDINKMEDAHYLRNIRDLSLQIRLYSGHPMRGNGSIMTYLANILEDKFIPDTDFEEQPPIKKNMGATLVAVRLCQPRPDDQILYKLLQRRLLQEACIWSRLTHKNILPFLGLCRYVKEQRTQILGLVSPWEERTLSDYVKVFPDTNHISLVVGVAQGLHYLHSNGLHHGGLHAGAVFVGTQGTPRIGGLSLCSKFEVNPPLSLVIRLAGQSALRCMAPEVLSLIILQIFTHKTPFEGVPMPHGLVAFLVQGPIPNHPSTTLTEVMSTITPVRPILKRKRTPAYTIPATSDDALKAAAIAAAEVLPSEEEGQRVVERGLSDKMWSLLQSCWKYEPRARPTMNKILQSLNEIAPTSAIGVKNITAQVRKTTIFPVATGGQCDIFLGEFVTFPHEKVAMKRLRVFHDRELEPVRKELMREVRLWSELSHPNVLEFYGLYDAGGMSIYMISGWMSNGNAPDYLLKYPDANRRDIVSDALKGLCYLHELGILHGDLKGANILIKEDCTACLSDLGLARASHEATITSMRGNGSIRYMSPEILLTNDESGTLRIPIKTMESDIFAFGLVIRELLGNEIPYSEIQSIPHIIRLIASGSRPSRPKNLIASEWLCDKMWEIVEAALAGNPELRPTACELSQHLSRIPMATRHAPRRRVSEPNPPRPKLREGGYMRWALSEL</sequence>
<proteinExistence type="inferred from homology"/>
<evidence type="ECO:0000256" key="7">
    <source>
        <dbReference type="SAM" id="MobiDB-lite"/>
    </source>
</evidence>
<name>A0A8H7H834_9AGAM</name>
<evidence type="ECO:0000256" key="5">
    <source>
        <dbReference type="ARBA" id="ARBA00031404"/>
    </source>
</evidence>
<evidence type="ECO:0000256" key="4">
    <source>
        <dbReference type="ARBA" id="ARBA00031237"/>
    </source>
</evidence>
<dbReference type="PROSITE" id="PS50980">
    <property type="entry name" value="COA_CT_NTER"/>
    <property type="match status" value="1"/>
</dbReference>
<dbReference type="Pfam" id="PF01039">
    <property type="entry name" value="Carboxyl_trans"/>
    <property type="match status" value="1"/>
</dbReference>
<dbReference type="InterPro" id="IPR001245">
    <property type="entry name" value="Ser-Thr/Tyr_kinase_cat_dom"/>
</dbReference>
<feature type="domain" description="CoA carboxyltransferase C-terminal" evidence="10">
    <location>
        <begin position="307"/>
        <end position="540"/>
    </location>
</feature>
<dbReference type="Pfam" id="PF00069">
    <property type="entry name" value="Pkinase"/>
    <property type="match status" value="1"/>
</dbReference>
<evidence type="ECO:0000256" key="2">
    <source>
        <dbReference type="ARBA" id="ARBA00025711"/>
    </source>
</evidence>
<dbReference type="Proteomes" id="UP000650582">
    <property type="component" value="Unassembled WGS sequence"/>
</dbReference>
<feature type="domain" description="Protein kinase" evidence="8">
    <location>
        <begin position="857"/>
        <end position="1183"/>
    </location>
</feature>
<accession>A0A8H7H834</accession>
<dbReference type="InterPro" id="IPR011763">
    <property type="entry name" value="COA_CT_C"/>
</dbReference>